<dbReference type="PANTHER" id="PTHR23508">
    <property type="entry name" value="CARBOXYLIC ACID TRANSPORTER PROTEIN HOMOLOG"/>
    <property type="match status" value="1"/>
</dbReference>
<feature type="transmembrane region" description="Helical" evidence="5">
    <location>
        <begin position="247"/>
        <end position="268"/>
    </location>
</feature>
<feature type="transmembrane region" description="Helical" evidence="5">
    <location>
        <begin position="411"/>
        <end position="430"/>
    </location>
</feature>
<feature type="transmembrane region" description="Helical" evidence="5">
    <location>
        <begin position="173"/>
        <end position="190"/>
    </location>
</feature>
<evidence type="ECO:0000256" key="5">
    <source>
        <dbReference type="SAM" id="Phobius"/>
    </source>
</evidence>
<dbReference type="GO" id="GO:0005886">
    <property type="term" value="C:plasma membrane"/>
    <property type="evidence" value="ECO:0007669"/>
    <property type="project" value="TreeGrafter"/>
</dbReference>
<dbReference type="RefSeq" id="WP_081141409.1">
    <property type="nucleotide sequence ID" value="NZ_CP015363.1"/>
</dbReference>
<feature type="transmembrane region" description="Helical" evidence="5">
    <location>
        <begin position="343"/>
        <end position="362"/>
    </location>
</feature>
<dbReference type="Pfam" id="PF00083">
    <property type="entry name" value="Sugar_tr"/>
    <property type="match status" value="1"/>
</dbReference>
<dbReference type="SUPFAM" id="SSF103473">
    <property type="entry name" value="MFS general substrate transporter"/>
    <property type="match status" value="1"/>
</dbReference>
<feature type="transmembrane region" description="Helical" evidence="5">
    <location>
        <begin position="318"/>
        <end position="337"/>
    </location>
</feature>
<dbReference type="GeneID" id="31675723"/>
<keyword evidence="8" id="KW-1185">Reference proteome</keyword>
<name>A0A1V0N201_9ARCH</name>
<dbReference type="KEGG" id="fai:FAD_0213"/>
<dbReference type="AlphaFoldDB" id="A0A1V0N201"/>
<dbReference type="STRING" id="74969.FAD_0213"/>
<reference evidence="7 8" key="1">
    <citation type="submission" date="2011-10" db="EMBL/GenBank/DDBJ databases">
        <title>Metabolic and evolutionary patterns in the extreme acidophile Ferroplasma acidiphilum.</title>
        <authorList>
            <person name="Golyshina O.V."/>
            <person name="Kozyavkin S.A."/>
            <person name="Tatusov R.L."/>
            <person name="Slesarev A.I."/>
            <person name="Golyshin P.N."/>
        </authorList>
    </citation>
    <scope>NUCLEOTIDE SEQUENCE [LARGE SCALE GENOMIC DNA]</scope>
    <source>
        <strain evidence="8">Y</strain>
    </source>
</reference>
<keyword evidence="4 5" id="KW-0472">Membrane</keyword>
<dbReference type="PROSITE" id="PS00216">
    <property type="entry name" value="SUGAR_TRANSPORT_1"/>
    <property type="match status" value="1"/>
</dbReference>
<feature type="transmembrane region" description="Helical" evidence="5">
    <location>
        <begin position="288"/>
        <end position="311"/>
    </location>
</feature>
<feature type="transmembrane region" description="Helical" evidence="5">
    <location>
        <begin position="84"/>
        <end position="103"/>
    </location>
</feature>
<dbReference type="PANTHER" id="PTHR23508:SF10">
    <property type="entry name" value="CARBOXYLIC ACID TRANSPORTER PROTEIN HOMOLOG"/>
    <property type="match status" value="1"/>
</dbReference>
<evidence type="ECO:0000259" key="6">
    <source>
        <dbReference type="PROSITE" id="PS50850"/>
    </source>
</evidence>
<keyword evidence="2 5" id="KW-0812">Transmembrane</keyword>
<dbReference type="Proteomes" id="UP000192050">
    <property type="component" value="Chromosome"/>
</dbReference>
<evidence type="ECO:0000256" key="1">
    <source>
        <dbReference type="ARBA" id="ARBA00004141"/>
    </source>
</evidence>
<evidence type="ECO:0000256" key="2">
    <source>
        <dbReference type="ARBA" id="ARBA00022692"/>
    </source>
</evidence>
<dbReference type="Gene3D" id="1.20.1250.20">
    <property type="entry name" value="MFS general substrate transporter like domains"/>
    <property type="match status" value="1"/>
</dbReference>
<comment type="subcellular location">
    <subcellularLocation>
        <location evidence="1">Membrane</location>
        <topology evidence="1">Multi-pass membrane protein</topology>
    </subcellularLocation>
</comment>
<evidence type="ECO:0000313" key="8">
    <source>
        <dbReference type="Proteomes" id="UP000192050"/>
    </source>
</evidence>
<organism evidence="7 8">
    <name type="scientific">Ferroplasma acidiphilum</name>
    <dbReference type="NCBI Taxonomy" id="74969"/>
    <lineage>
        <taxon>Archaea</taxon>
        <taxon>Methanobacteriati</taxon>
        <taxon>Thermoplasmatota</taxon>
        <taxon>Thermoplasmata</taxon>
        <taxon>Thermoplasmatales</taxon>
        <taxon>Ferroplasmaceae</taxon>
        <taxon>Ferroplasma</taxon>
    </lineage>
</organism>
<dbReference type="EMBL" id="CP015363">
    <property type="protein sequence ID" value="ARD84139.1"/>
    <property type="molecule type" value="Genomic_DNA"/>
</dbReference>
<dbReference type="InterPro" id="IPR036259">
    <property type="entry name" value="MFS_trans_sf"/>
</dbReference>
<dbReference type="InterPro" id="IPR020846">
    <property type="entry name" value="MFS_dom"/>
</dbReference>
<feature type="transmembrane region" description="Helical" evidence="5">
    <location>
        <begin position="109"/>
        <end position="126"/>
    </location>
</feature>
<dbReference type="PROSITE" id="PS00217">
    <property type="entry name" value="SUGAR_TRANSPORT_2"/>
    <property type="match status" value="1"/>
</dbReference>
<dbReference type="GO" id="GO:0046943">
    <property type="term" value="F:carboxylic acid transmembrane transporter activity"/>
    <property type="evidence" value="ECO:0007669"/>
    <property type="project" value="TreeGrafter"/>
</dbReference>
<dbReference type="InterPro" id="IPR005829">
    <property type="entry name" value="Sugar_transporter_CS"/>
</dbReference>
<gene>
    <name evidence="7" type="ORF">FAD_0213</name>
</gene>
<feature type="transmembrane region" description="Helical" evidence="5">
    <location>
        <begin position="21"/>
        <end position="45"/>
    </location>
</feature>
<dbReference type="InterPro" id="IPR005828">
    <property type="entry name" value="MFS_sugar_transport-like"/>
</dbReference>
<dbReference type="CDD" id="cd17316">
    <property type="entry name" value="MFS_SV2_like"/>
    <property type="match status" value="1"/>
</dbReference>
<proteinExistence type="predicted"/>
<feature type="transmembrane region" description="Helical" evidence="5">
    <location>
        <begin position="383"/>
        <end position="405"/>
    </location>
</feature>
<protein>
    <submittedName>
        <fullName evidence="7">Major facilitator superfamily permease</fullName>
    </submittedName>
</protein>
<evidence type="ECO:0000256" key="3">
    <source>
        <dbReference type="ARBA" id="ARBA00022989"/>
    </source>
</evidence>
<dbReference type="OrthoDB" id="117970at2157"/>
<evidence type="ECO:0000256" key="4">
    <source>
        <dbReference type="ARBA" id="ARBA00023136"/>
    </source>
</evidence>
<dbReference type="PROSITE" id="PS50850">
    <property type="entry name" value="MFS"/>
    <property type="match status" value="1"/>
</dbReference>
<evidence type="ECO:0000313" key="7">
    <source>
        <dbReference type="EMBL" id="ARD84139.1"/>
    </source>
</evidence>
<sequence>MNSYKTISDAPSTPFVRKITVLSSMGVMMDGYTLTVFSYALLYLINVMSLKSYEISIMGISSIGGVLIGSLISGYIADIYGRRFIYIYDLFLVSIFIFLTGFATNYINFSILELIVGIGIGADYPVSSSIQAEFSPTKSRGKFMFFNIFSFSIGSLIFLGLAVPLVLFTGVNAWRYMYMIGAVFPILVLFSRKKIPESPYWVQHKYGKEAGEGAKKQFEASTGYTIEGLPDVSREKTRFRDIFKGKYAAYIMFITVAWFSYDIVSYGIWTYSPLIFSTEITSYYADLYVVFTGMAESIPVVVGFLIAIYYVDRIGRRLLLIIGFLGAFAVLILFFFVNQYMVVGLLMTFSAFGFVHFFHNVGPSPITYTYPLEIFPTRIRGTAMGFATSVSRIGSIVAVFSFPIIDALYGLKAIIIFFAIFEFIGLAFTLKYAPETNGKSLT</sequence>
<feature type="transmembrane region" description="Helical" evidence="5">
    <location>
        <begin position="57"/>
        <end position="77"/>
    </location>
</feature>
<feature type="transmembrane region" description="Helical" evidence="5">
    <location>
        <begin position="146"/>
        <end position="167"/>
    </location>
</feature>
<accession>A0A1V0N201</accession>
<feature type="domain" description="Major facilitator superfamily (MFS) profile" evidence="6">
    <location>
        <begin position="19"/>
        <end position="437"/>
    </location>
</feature>
<keyword evidence="3 5" id="KW-1133">Transmembrane helix</keyword>